<reference evidence="2" key="1">
    <citation type="submission" date="2013-07" db="EMBL/GenBank/DDBJ databases">
        <title>Sub-species coevolution in mutualistic symbiosis.</title>
        <authorList>
            <person name="Murfin K."/>
            <person name="Klassen J."/>
            <person name="Lee M."/>
            <person name="Forst S."/>
            <person name="Stock P."/>
            <person name="Goodrich-Blair H."/>
        </authorList>
    </citation>
    <scope>NUCLEOTIDE SEQUENCE [LARGE SCALE GENOMIC DNA]</scope>
    <source>
        <strain evidence="2">Kraussei Becker Underwood</strain>
    </source>
</reference>
<dbReference type="EMBL" id="CBSZ010000402">
    <property type="protein sequence ID" value="CDH26412.1"/>
    <property type="molecule type" value="Genomic_DNA"/>
</dbReference>
<feature type="signal peptide" evidence="1">
    <location>
        <begin position="1"/>
        <end position="19"/>
    </location>
</feature>
<keyword evidence="1" id="KW-0732">Signal</keyword>
<comment type="caution">
    <text evidence="2">The sequence shown here is derived from an EMBL/GenBank/DDBJ whole genome shotgun (WGS) entry which is preliminary data.</text>
</comment>
<accession>A0A077Q087</accession>
<evidence type="ECO:0000313" key="2">
    <source>
        <dbReference type="EMBL" id="CDH26412.1"/>
    </source>
</evidence>
<organism evidence="2">
    <name type="scientific">Xenorhabdus bovienii str. kraussei Becker Underwood</name>
    <dbReference type="NCBI Taxonomy" id="1398204"/>
    <lineage>
        <taxon>Bacteria</taxon>
        <taxon>Pseudomonadati</taxon>
        <taxon>Pseudomonadota</taxon>
        <taxon>Gammaproteobacteria</taxon>
        <taxon>Enterobacterales</taxon>
        <taxon>Morganellaceae</taxon>
        <taxon>Xenorhabdus</taxon>
    </lineage>
</organism>
<sequence>MLKKIIALLVIAASSASCTIVNHPQQTKQKEEKNYDDIAVYVKDGLYKCEYLVAVDSGRYGINTVDNGRMLLKIGRIDDLSASMSVVLSSGVSYSSKGLRLQKPEKNGTQYLENPNLSGSSGRPGMAFTYNYLDDGGVGLSAALVFVKGFQSIVIQTNWCKEIDTSKN</sequence>
<gene>
    <name evidence="2" type="ORF">XBKB1_660024</name>
</gene>
<evidence type="ECO:0008006" key="3">
    <source>
        <dbReference type="Google" id="ProtNLM"/>
    </source>
</evidence>
<name>A0A077Q087_XENBV</name>
<evidence type="ECO:0000256" key="1">
    <source>
        <dbReference type="SAM" id="SignalP"/>
    </source>
</evidence>
<dbReference type="Proteomes" id="UP000028493">
    <property type="component" value="Unassembled WGS sequence"/>
</dbReference>
<proteinExistence type="predicted"/>
<dbReference type="AlphaFoldDB" id="A0A077Q087"/>
<dbReference type="HOGENOM" id="CLU_1585829_0_0_6"/>
<dbReference type="PROSITE" id="PS51257">
    <property type="entry name" value="PROKAR_LIPOPROTEIN"/>
    <property type="match status" value="1"/>
</dbReference>
<protein>
    <recommendedName>
        <fullName evidence="3">Lipoprotein</fullName>
    </recommendedName>
</protein>
<feature type="chain" id="PRO_5001722768" description="Lipoprotein" evidence="1">
    <location>
        <begin position="20"/>
        <end position="168"/>
    </location>
</feature>
<dbReference type="RefSeq" id="WP_038193526.1">
    <property type="nucleotide sequence ID" value="NZ_CAWLXS010000065.1"/>
</dbReference>